<dbReference type="GO" id="GO:0006633">
    <property type="term" value="P:fatty acid biosynthetic process"/>
    <property type="evidence" value="ECO:0007669"/>
    <property type="project" value="TreeGrafter"/>
</dbReference>
<feature type="non-terminal residue" evidence="4">
    <location>
        <position position="1"/>
    </location>
</feature>
<evidence type="ECO:0000259" key="3">
    <source>
        <dbReference type="Pfam" id="PF08659"/>
    </source>
</evidence>
<evidence type="ECO:0000313" key="4">
    <source>
        <dbReference type="EMBL" id="KAB7841171.1"/>
    </source>
</evidence>
<gene>
    <name evidence="4" type="ORF">FRZ00_20300</name>
</gene>
<organism evidence="4 5">
    <name type="scientific">Streptomyces mobaraensis</name>
    <name type="common">Streptoverticillium mobaraense</name>
    <dbReference type="NCBI Taxonomy" id="35621"/>
    <lineage>
        <taxon>Bacteria</taxon>
        <taxon>Bacillati</taxon>
        <taxon>Actinomycetota</taxon>
        <taxon>Actinomycetes</taxon>
        <taxon>Kitasatosporales</taxon>
        <taxon>Streptomycetaceae</taxon>
        <taxon>Streptomyces</taxon>
    </lineage>
</organism>
<evidence type="ECO:0000313" key="5">
    <source>
        <dbReference type="Proteomes" id="UP000327000"/>
    </source>
</evidence>
<dbReference type="AlphaFoldDB" id="A0A5N5W6B4"/>
<feature type="non-terminal residue" evidence="4">
    <location>
        <position position="163"/>
    </location>
</feature>
<dbReference type="Gene3D" id="3.40.50.720">
    <property type="entry name" value="NAD(P)-binding Rossmann-like Domain"/>
    <property type="match status" value="1"/>
</dbReference>
<keyword evidence="5" id="KW-1185">Reference proteome</keyword>
<dbReference type="InterPro" id="IPR013968">
    <property type="entry name" value="PKS_KR"/>
</dbReference>
<name>A0A5N5W6B4_STRMB</name>
<dbReference type="GO" id="GO:0004312">
    <property type="term" value="F:fatty acid synthase activity"/>
    <property type="evidence" value="ECO:0007669"/>
    <property type="project" value="TreeGrafter"/>
</dbReference>
<keyword evidence="1" id="KW-0808">Transferase</keyword>
<dbReference type="InterPro" id="IPR036291">
    <property type="entry name" value="NAD(P)-bd_dom_sf"/>
</dbReference>
<reference evidence="4 5" key="1">
    <citation type="journal article" date="2019" name="Microb. Cell Fact.">
        <title>Exploring novel herbicidin analogues by transcriptional regulator overexpression and MS/MS molecular networking.</title>
        <authorList>
            <person name="Shi Y."/>
            <person name="Gu R."/>
            <person name="Li Y."/>
            <person name="Wang X."/>
            <person name="Ren W."/>
            <person name="Li X."/>
            <person name="Wang L."/>
            <person name="Xie Y."/>
            <person name="Hong B."/>
        </authorList>
    </citation>
    <scope>NUCLEOTIDE SEQUENCE [LARGE SCALE GENOMIC DNA]</scope>
    <source>
        <strain evidence="4 5">US-43</strain>
    </source>
</reference>
<protein>
    <submittedName>
        <fullName evidence="4">SDR family NAD(P)-dependent oxidoreductase</fullName>
    </submittedName>
</protein>
<dbReference type="InterPro" id="IPR050091">
    <property type="entry name" value="PKS_NRPS_Biosynth_Enz"/>
</dbReference>
<dbReference type="Proteomes" id="UP000327000">
    <property type="component" value="Unassembled WGS sequence"/>
</dbReference>
<dbReference type="OrthoDB" id="4338443at2"/>
<evidence type="ECO:0000256" key="1">
    <source>
        <dbReference type="ARBA" id="ARBA00022679"/>
    </source>
</evidence>
<comment type="caution">
    <text evidence="4">The sequence shown here is derived from an EMBL/GenBank/DDBJ whole genome shotgun (WGS) entry which is preliminary data.</text>
</comment>
<evidence type="ECO:0000256" key="2">
    <source>
        <dbReference type="ARBA" id="ARBA00023268"/>
    </source>
</evidence>
<feature type="domain" description="Ketoreductase (KR)" evidence="3">
    <location>
        <begin position="75"/>
        <end position="163"/>
    </location>
</feature>
<dbReference type="SUPFAM" id="SSF51735">
    <property type="entry name" value="NAD(P)-binding Rossmann-fold domains"/>
    <property type="match status" value="2"/>
</dbReference>
<keyword evidence="2" id="KW-0511">Multifunctional enzyme</keyword>
<proteinExistence type="predicted"/>
<dbReference type="RefSeq" id="WP_152264456.1">
    <property type="nucleotide sequence ID" value="NZ_VOKX01000043.1"/>
</dbReference>
<sequence>TWGLGRVAALEHPHLWAQLIDLPPHIDHHTLTRLATTLTPHNNEDQTAIRTTGTHTRRLTHAPTTTPTTTWQPTGTTLITGGTGGIGAVLARWLAHQGAPHLHLTSRRGPHAPGAQQLTQELTQLGTTVTITACDVSDPHQLRNLLDTIPDTHPLTTVIHAAG</sequence>
<dbReference type="EMBL" id="VOKX01000043">
    <property type="protein sequence ID" value="KAB7841171.1"/>
    <property type="molecule type" value="Genomic_DNA"/>
</dbReference>
<dbReference type="Pfam" id="PF08659">
    <property type="entry name" value="KR"/>
    <property type="match status" value="1"/>
</dbReference>
<dbReference type="PANTHER" id="PTHR43775">
    <property type="entry name" value="FATTY ACID SYNTHASE"/>
    <property type="match status" value="1"/>
</dbReference>
<accession>A0A5N5W6B4</accession>
<dbReference type="PANTHER" id="PTHR43775:SF51">
    <property type="entry name" value="INACTIVE PHENOLPHTHIOCEROL SYNTHESIS POLYKETIDE SYNTHASE TYPE I PKS1-RELATED"/>
    <property type="match status" value="1"/>
</dbReference>